<keyword evidence="2" id="KW-1185">Reference proteome</keyword>
<evidence type="ECO:0000313" key="1">
    <source>
        <dbReference type="EMBL" id="KAL2045179.1"/>
    </source>
</evidence>
<evidence type="ECO:0000313" key="2">
    <source>
        <dbReference type="Proteomes" id="UP001590950"/>
    </source>
</evidence>
<accession>A0ABR4AHD7</accession>
<name>A0ABR4AHD7_9LECA</name>
<gene>
    <name evidence="1" type="ORF">N7G274_002260</name>
</gene>
<organism evidence="1 2">
    <name type="scientific">Stereocaulon virgatum</name>
    <dbReference type="NCBI Taxonomy" id="373712"/>
    <lineage>
        <taxon>Eukaryota</taxon>
        <taxon>Fungi</taxon>
        <taxon>Dikarya</taxon>
        <taxon>Ascomycota</taxon>
        <taxon>Pezizomycotina</taxon>
        <taxon>Lecanoromycetes</taxon>
        <taxon>OSLEUM clade</taxon>
        <taxon>Lecanoromycetidae</taxon>
        <taxon>Lecanorales</taxon>
        <taxon>Lecanorineae</taxon>
        <taxon>Stereocaulaceae</taxon>
        <taxon>Stereocaulon</taxon>
    </lineage>
</organism>
<comment type="caution">
    <text evidence="1">The sequence shown here is derived from an EMBL/GenBank/DDBJ whole genome shotgun (WGS) entry which is preliminary data.</text>
</comment>
<protein>
    <submittedName>
        <fullName evidence="1">Uncharacterized protein</fullName>
    </submittedName>
</protein>
<reference evidence="1 2" key="1">
    <citation type="submission" date="2024-09" db="EMBL/GenBank/DDBJ databases">
        <title>Rethinking Asexuality: The Enigmatic Case of Functional Sexual Genes in Lepraria (Stereocaulaceae).</title>
        <authorList>
            <person name="Doellman M."/>
            <person name="Sun Y."/>
            <person name="Barcenas-Pena A."/>
            <person name="Lumbsch H.T."/>
            <person name="Grewe F."/>
        </authorList>
    </citation>
    <scope>NUCLEOTIDE SEQUENCE [LARGE SCALE GENOMIC DNA]</scope>
    <source>
        <strain evidence="1 2">Mercado 3170</strain>
    </source>
</reference>
<proteinExistence type="predicted"/>
<sequence length="91" mass="10667">MTTTLQLSYERLEERSRAAVDLLEFWTYLYHDDLDHGSLRDNKISFDPPPRLVETVKNESKFRGIRADLVETSLITSSGEDKRAIQWDLHE</sequence>
<dbReference type="EMBL" id="JBEFKJ010000007">
    <property type="protein sequence ID" value="KAL2045179.1"/>
    <property type="molecule type" value="Genomic_DNA"/>
</dbReference>
<dbReference type="Proteomes" id="UP001590950">
    <property type="component" value="Unassembled WGS sequence"/>
</dbReference>